<dbReference type="EMBL" id="JACHGJ010000009">
    <property type="protein sequence ID" value="MBB6482073.1"/>
    <property type="molecule type" value="Genomic_DNA"/>
</dbReference>
<dbReference type="AlphaFoldDB" id="A0A841RDM3"/>
<comment type="caution">
    <text evidence="1">The sequence shown here is derived from an EMBL/GenBank/DDBJ whole genome shotgun (WGS) entry which is preliminary data.</text>
</comment>
<dbReference type="Proteomes" id="UP000587760">
    <property type="component" value="Unassembled WGS sequence"/>
</dbReference>
<accession>A0A841RDM3</accession>
<organism evidence="1 2">
    <name type="scientific">Spirochaeta isovalerica</name>
    <dbReference type="NCBI Taxonomy" id="150"/>
    <lineage>
        <taxon>Bacteria</taxon>
        <taxon>Pseudomonadati</taxon>
        <taxon>Spirochaetota</taxon>
        <taxon>Spirochaetia</taxon>
        <taxon>Spirochaetales</taxon>
        <taxon>Spirochaetaceae</taxon>
        <taxon>Spirochaeta</taxon>
    </lineage>
</organism>
<reference evidence="1 2" key="1">
    <citation type="submission" date="2020-08" db="EMBL/GenBank/DDBJ databases">
        <title>Genomic Encyclopedia of Type Strains, Phase IV (KMG-IV): sequencing the most valuable type-strain genomes for metagenomic binning, comparative biology and taxonomic classification.</title>
        <authorList>
            <person name="Goeker M."/>
        </authorList>
    </citation>
    <scope>NUCLEOTIDE SEQUENCE [LARGE SCALE GENOMIC DNA]</scope>
    <source>
        <strain evidence="1 2">DSM 2461</strain>
    </source>
</reference>
<proteinExistence type="predicted"/>
<name>A0A841RDM3_9SPIO</name>
<gene>
    <name evidence="1" type="ORF">HNR50_003761</name>
</gene>
<protein>
    <submittedName>
        <fullName evidence="1">Uncharacterized protein</fullName>
    </submittedName>
</protein>
<sequence length="78" mass="9197">MQSIRIRFNIGLIRNRHFFLLKFKRPVIDHTFSVDEFRARTEKASGILNKRFPEANRTTVDINGIYGEWIDIEGTSEN</sequence>
<evidence type="ECO:0000313" key="1">
    <source>
        <dbReference type="EMBL" id="MBB6482073.1"/>
    </source>
</evidence>
<evidence type="ECO:0000313" key="2">
    <source>
        <dbReference type="Proteomes" id="UP000587760"/>
    </source>
</evidence>
<dbReference type="RefSeq" id="WP_184748307.1">
    <property type="nucleotide sequence ID" value="NZ_JACHGJ010000009.1"/>
</dbReference>
<keyword evidence="2" id="KW-1185">Reference proteome</keyword>